<dbReference type="InterPro" id="IPR050832">
    <property type="entry name" value="Bact_Acetyltransf"/>
</dbReference>
<dbReference type="AlphaFoldDB" id="A0A9X2XB07"/>
<protein>
    <submittedName>
        <fullName evidence="4">GNAT family N-acetyltransferase</fullName>
    </submittedName>
</protein>
<evidence type="ECO:0000256" key="2">
    <source>
        <dbReference type="ARBA" id="ARBA00023315"/>
    </source>
</evidence>
<dbReference type="PANTHER" id="PTHR43877">
    <property type="entry name" value="AMINOALKYLPHOSPHONATE N-ACETYLTRANSFERASE-RELATED-RELATED"/>
    <property type="match status" value="1"/>
</dbReference>
<feature type="domain" description="N-acetyltransferase" evidence="3">
    <location>
        <begin position="40"/>
        <end position="190"/>
    </location>
</feature>
<dbReference type="SUPFAM" id="SSF55729">
    <property type="entry name" value="Acyl-CoA N-acyltransferases (Nat)"/>
    <property type="match status" value="1"/>
</dbReference>
<comment type="caution">
    <text evidence="4">The sequence shown here is derived from an EMBL/GenBank/DDBJ whole genome shotgun (WGS) entry which is preliminary data.</text>
</comment>
<evidence type="ECO:0000256" key="1">
    <source>
        <dbReference type="ARBA" id="ARBA00022679"/>
    </source>
</evidence>
<dbReference type="Gene3D" id="3.40.630.30">
    <property type="match status" value="1"/>
</dbReference>
<dbReference type="PANTHER" id="PTHR43877:SF2">
    <property type="entry name" value="AMINOALKYLPHOSPHONATE N-ACETYLTRANSFERASE-RELATED"/>
    <property type="match status" value="1"/>
</dbReference>
<keyword evidence="1" id="KW-0808">Transferase</keyword>
<dbReference type="PROSITE" id="PS51186">
    <property type="entry name" value="GNAT"/>
    <property type="match status" value="1"/>
</dbReference>
<dbReference type="EMBL" id="JAODNV010000011">
    <property type="protein sequence ID" value="MCT8990767.1"/>
    <property type="molecule type" value="Genomic_DNA"/>
</dbReference>
<keyword evidence="5" id="KW-1185">Reference proteome</keyword>
<keyword evidence="2" id="KW-0012">Acyltransferase</keyword>
<reference evidence="4" key="1">
    <citation type="submission" date="2022-08" db="EMBL/GenBank/DDBJ databases">
        <title>Chelativorans sichuanense sp. nov., a paraffin oil-degrading bacterium isolated from a mixture of oil-based drill cuttings and paddy soil.</title>
        <authorList>
            <person name="Yu J."/>
            <person name="Liu H."/>
            <person name="Chen Q."/>
        </authorList>
    </citation>
    <scope>NUCLEOTIDE SEQUENCE</scope>
    <source>
        <strain evidence="4">SCAU 2101</strain>
    </source>
</reference>
<evidence type="ECO:0000313" key="5">
    <source>
        <dbReference type="Proteomes" id="UP001149009"/>
    </source>
</evidence>
<sequence>MSGGSAGEGRVLRATVTRLRMDRPPERYPPLPVGVQLALLRCRNMPLHYYRYLYDRVGRTWHWTAALMLSDAELAERLSSSRTDIHVLYMDGAPAGFFELRLLNEGECRLVHFGLMAHAIGRGLGRWFLGEAIRAAWAHNPRLVSVETCTLDHPAALGLYQKMGFEPVWRKEETVRELSSRERAAVLMRE</sequence>
<proteinExistence type="predicted"/>
<evidence type="ECO:0000259" key="3">
    <source>
        <dbReference type="PROSITE" id="PS51186"/>
    </source>
</evidence>
<dbReference type="Pfam" id="PF00583">
    <property type="entry name" value="Acetyltransf_1"/>
    <property type="match status" value="1"/>
</dbReference>
<name>A0A9X2XB07_9HYPH</name>
<dbReference type="Proteomes" id="UP001149009">
    <property type="component" value="Unassembled WGS sequence"/>
</dbReference>
<evidence type="ECO:0000313" key="4">
    <source>
        <dbReference type="EMBL" id="MCT8990767.1"/>
    </source>
</evidence>
<dbReference type="RefSeq" id="WP_261515662.1">
    <property type="nucleotide sequence ID" value="NZ_JAODNV010000011.1"/>
</dbReference>
<dbReference type="InterPro" id="IPR016181">
    <property type="entry name" value="Acyl_CoA_acyltransferase"/>
</dbReference>
<dbReference type="InterPro" id="IPR000182">
    <property type="entry name" value="GNAT_dom"/>
</dbReference>
<dbReference type="GO" id="GO:0016747">
    <property type="term" value="F:acyltransferase activity, transferring groups other than amino-acyl groups"/>
    <property type="evidence" value="ECO:0007669"/>
    <property type="project" value="InterPro"/>
</dbReference>
<accession>A0A9X2XB07</accession>
<organism evidence="4 5">
    <name type="scientific">Chelativorans petroleitrophicus</name>
    <dbReference type="NCBI Taxonomy" id="2975484"/>
    <lineage>
        <taxon>Bacteria</taxon>
        <taxon>Pseudomonadati</taxon>
        <taxon>Pseudomonadota</taxon>
        <taxon>Alphaproteobacteria</taxon>
        <taxon>Hyphomicrobiales</taxon>
        <taxon>Phyllobacteriaceae</taxon>
        <taxon>Chelativorans</taxon>
    </lineage>
</organism>
<gene>
    <name evidence="4" type="ORF">NYR54_10765</name>
</gene>